<sequence length="162" mass="17866">MKLEVVKIENPENRYQVIVGQANFTIFTCDDIFKTLLTTVPGIKCAVAMNEAAPKLTRVTGNDENLKEIAAKNALSIAASHVFVVMVENAFPINVLNAIKSHPAVCSIYVASANPIEIIVAETELGRAVLGAVDGQKVERIETEEEKRERRELVEKLGYRIE</sequence>
<dbReference type="PANTHER" id="PTHR36155">
    <property type="entry name" value="BLL5354 PROTEIN"/>
    <property type="match status" value="1"/>
</dbReference>
<name>A0A0F7IFL0_9EURY</name>
<protein>
    <recommendedName>
        <fullName evidence="3">Adenosine monophosphate-protein transferase</fullName>
    </recommendedName>
</protein>
<accession>A0A0F7IFL0</accession>
<dbReference type="RefSeq" id="WP_048094779.1">
    <property type="nucleotide sequence ID" value="NZ_CP011267.1"/>
</dbReference>
<dbReference type="GeneID" id="24803338"/>
<dbReference type="EMBL" id="CP011267">
    <property type="protein sequence ID" value="AKG91909.1"/>
    <property type="molecule type" value="Genomic_DNA"/>
</dbReference>
<dbReference type="AlphaFoldDB" id="A0A0F7IFL0"/>
<dbReference type="KEGG" id="gah:GAH_00756"/>
<reference evidence="1 2" key="1">
    <citation type="submission" date="2015-04" db="EMBL/GenBank/DDBJ databases">
        <title>The complete genome sequence of the hyperthermophilic, obligate iron-reducing archaeon Geoglobus ahangari strain 234T.</title>
        <authorList>
            <person name="Manzella M.P."/>
            <person name="Holmes D.E."/>
            <person name="Rocheleau J.M."/>
            <person name="Chung A."/>
            <person name="Reguera G."/>
            <person name="Kashefi K."/>
        </authorList>
    </citation>
    <scope>NUCLEOTIDE SEQUENCE [LARGE SCALE GENOMIC DNA]</scope>
    <source>
        <strain evidence="1 2">234</strain>
    </source>
</reference>
<keyword evidence="2" id="KW-1185">Reference proteome</keyword>
<gene>
    <name evidence="1" type="ORF">GAH_00756</name>
</gene>
<dbReference type="Gene3D" id="3.40.1520.10">
    <property type="entry name" value="Ta1353-like"/>
    <property type="match status" value="1"/>
</dbReference>
<dbReference type="HOGENOM" id="CLU_138382_0_0_2"/>
<proteinExistence type="predicted"/>
<dbReference type="SUPFAM" id="SSF103165">
    <property type="entry name" value="Ta1353-like"/>
    <property type="match status" value="1"/>
</dbReference>
<evidence type="ECO:0000313" key="2">
    <source>
        <dbReference type="Proteomes" id="UP000034723"/>
    </source>
</evidence>
<evidence type="ECO:0000313" key="1">
    <source>
        <dbReference type="EMBL" id="AKG91909.1"/>
    </source>
</evidence>
<dbReference type="PANTHER" id="PTHR36155:SF1">
    <property type="entry name" value="BLL5354 PROTEIN"/>
    <property type="match status" value="1"/>
</dbReference>
<organism evidence="1 2">
    <name type="scientific">Geoglobus ahangari</name>
    <dbReference type="NCBI Taxonomy" id="113653"/>
    <lineage>
        <taxon>Archaea</taxon>
        <taxon>Methanobacteriati</taxon>
        <taxon>Methanobacteriota</taxon>
        <taxon>Archaeoglobi</taxon>
        <taxon>Archaeoglobales</taxon>
        <taxon>Archaeoglobaceae</taxon>
        <taxon>Geoglobus</taxon>
    </lineage>
</organism>
<dbReference type="PATRIC" id="fig|113653.22.peg.756"/>
<dbReference type="STRING" id="113653.GAH_00756"/>
<dbReference type="InterPro" id="IPR036902">
    <property type="entry name" value="Ta1353-like_sf"/>
</dbReference>
<dbReference type="Pfam" id="PF04008">
    <property type="entry name" value="Adenosine_kin"/>
    <property type="match status" value="1"/>
</dbReference>
<dbReference type="Proteomes" id="UP000034723">
    <property type="component" value="Chromosome"/>
</dbReference>
<dbReference type="InterPro" id="IPR007153">
    <property type="entry name" value="Adenosine_kinase"/>
</dbReference>
<dbReference type="InParanoid" id="A0A0F7IFL0"/>
<evidence type="ECO:0008006" key="3">
    <source>
        <dbReference type="Google" id="ProtNLM"/>
    </source>
</evidence>
<dbReference type="OrthoDB" id="371841at2157"/>